<dbReference type="AlphaFoldDB" id="X0ZNN9"/>
<organism evidence="1">
    <name type="scientific">marine sediment metagenome</name>
    <dbReference type="NCBI Taxonomy" id="412755"/>
    <lineage>
        <taxon>unclassified sequences</taxon>
        <taxon>metagenomes</taxon>
        <taxon>ecological metagenomes</taxon>
    </lineage>
</organism>
<accession>X0ZNN9</accession>
<proteinExistence type="predicted"/>
<name>X0ZNN9_9ZZZZ</name>
<sequence>MGFDLIRDFEILSEKDRKILEDICIKNNVSLEEMEKLLMVEKVYHLIERRYGIYENLKRVLEEDDK</sequence>
<dbReference type="EMBL" id="BART01000368">
    <property type="protein sequence ID" value="GAG71380.1"/>
    <property type="molecule type" value="Genomic_DNA"/>
</dbReference>
<evidence type="ECO:0000313" key="1">
    <source>
        <dbReference type="EMBL" id="GAG71380.1"/>
    </source>
</evidence>
<reference evidence="1" key="1">
    <citation type="journal article" date="2014" name="Front. Microbiol.">
        <title>High frequency of phylogenetically diverse reductive dehalogenase-homologous genes in deep subseafloor sedimentary metagenomes.</title>
        <authorList>
            <person name="Kawai M."/>
            <person name="Futagami T."/>
            <person name="Toyoda A."/>
            <person name="Takaki Y."/>
            <person name="Nishi S."/>
            <person name="Hori S."/>
            <person name="Arai W."/>
            <person name="Tsubouchi T."/>
            <person name="Morono Y."/>
            <person name="Uchiyama I."/>
            <person name="Ito T."/>
            <person name="Fujiyama A."/>
            <person name="Inagaki F."/>
            <person name="Takami H."/>
        </authorList>
    </citation>
    <scope>NUCLEOTIDE SEQUENCE</scope>
    <source>
        <strain evidence="1">Expedition CK06-06</strain>
    </source>
</reference>
<protein>
    <submittedName>
        <fullName evidence="1">Uncharacterized protein</fullName>
    </submittedName>
</protein>
<gene>
    <name evidence="1" type="ORF">S01H4_01859</name>
</gene>
<comment type="caution">
    <text evidence="1">The sequence shown here is derived from an EMBL/GenBank/DDBJ whole genome shotgun (WGS) entry which is preliminary data.</text>
</comment>